<evidence type="ECO:0000256" key="3">
    <source>
        <dbReference type="SAM" id="MobiDB-lite"/>
    </source>
</evidence>
<dbReference type="PANTHER" id="PTHR11783">
    <property type="entry name" value="SULFOTRANSFERASE SULT"/>
    <property type="match status" value="1"/>
</dbReference>
<dbReference type="SUPFAM" id="SSF52540">
    <property type="entry name" value="P-loop containing nucleoside triphosphate hydrolases"/>
    <property type="match status" value="1"/>
</dbReference>
<evidence type="ECO:0000313" key="6">
    <source>
        <dbReference type="Proteomes" id="UP001595557"/>
    </source>
</evidence>
<dbReference type="Pfam" id="PF00685">
    <property type="entry name" value="Sulfotransfer_1"/>
    <property type="match status" value="1"/>
</dbReference>
<dbReference type="InterPro" id="IPR027417">
    <property type="entry name" value="P-loop_NTPase"/>
</dbReference>
<keyword evidence="2" id="KW-0808">Transferase</keyword>
<dbReference type="Proteomes" id="UP001595557">
    <property type="component" value="Unassembled WGS sequence"/>
</dbReference>
<evidence type="ECO:0000256" key="1">
    <source>
        <dbReference type="ARBA" id="ARBA00005771"/>
    </source>
</evidence>
<proteinExistence type="inferred from homology"/>
<keyword evidence="6" id="KW-1185">Reference proteome</keyword>
<dbReference type="EMBL" id="JBHRTE010000004">
    <property type="protein sequence ID" value="MFC3166601.1"/>
    <property type="molecule type" value="Genomic_DNA"/>
</dbReference>
<evidence type="ECO:0000259" key="4">
    <source>
        <dbReference type="Pfam" id="PF00685"/>
    </source>
</evidence>
<comment type="similarity">
    <text evidence="1">Belongs to the sulfotransferase 1 family.</text>
</comment>
<evidence type="ECO:0000313" key="5">
    <source>
        <dbReference type="EMBL" id="MFC3166601.1"/>
    </source>
</evidence>
<feature type="region of interest" description="Disordered" evidence="3">
    <location>
        <begin position="1"/>
        <end position="23"/>
    </location>
</feature>
<feature type="domain" description="Sulfotransferase" evidence="4">
    <location>
        <begin position="90"/>
        <end position="253"/>
    </location>
</feature>
<dbReference type="InterPro" id="IPR000863">
    <property type="entry name" value="Sulfotransferase_dom"/>
</dbReference>
<comment type="caution">
    <text evidence="5">The sequence shown here is derived from an EMBL/GenBank/DDBJ whole genome shotgun (WGS) entry which is preliminary data.</text>
</comment>
<accession>A0ABV7IA99</accession>
<name>A0ABV7IA99_9RHOB</name>
<reference evidence="6" key="1">
    <citation type="journal article" date="2019" name="Int. J. Syst. Evol. Microbiol.">
        <title>The Global Catalogue of Microorganisms (GCM) 10K type strain sequencing project: providing services to taxonomists for standard genome sequencing and annotation.</title>
        <authorList>
            <consortium name="The Broad Institute Genomics Platform"/>
            <consortium name="The Broad Institute Genome Sequencing Center for Infectious Disease"/>
            <person name="Wu L."/>
            <person name="Ma J."/>
        </authorList>
    </citation>
    <scope>NUCLEOTIDE SEQUENCE [LARGE SCALE GENOMIC DNA]</scope>
    <source>
        <strain evidence="6">KCTC 52239</strain>
    </source>
</reference>
<sequence>MTQAHGMRLDAGDATGANSPPPFDLHSGSQFARHVMKPRPIAKVPAEWSFLINSMPKSGTLWVAAMLAAALPEGAQARVSFAHTYDGLAELAAPEVRCVVLVRDLRDIVVSWFNETQRNDLRAGYDAPRFPGIEAFYFEHLLGLLRASPRFGHGDFEPWLDLVSARAFPILRFEDLLVDPKKGLAKMMTFWKVTIPAKTISKIAQAHCFKAMARAKGGGGIPVERWISEGHLHRGQSGAWRNDMPERVEQDVSTRFASYQERLGYA</sequence>
<evidence type="ECO:0000256" key="2">
    <source>
        <dbReference type="ARBA" id="ARBA00022679"/>
    </source>
</evidence>
<organism evidence="5 6">
    <name type="scientific">Paracoccus fontiphilus</name>
    <dbReference type="NCBI Taxonomy" id="1815556"/>
    <lineage>
        <taxon>Bacteria</taxon>
        <taxon>Pseudomonadati</taxon>
        <taxon>Pseudomonadota</taxon>
        <taxon>Alphaproteobacteria</taxon>
        <taxon>Rhodobacterales</taxon>
        <taxon>Paracoccaceae</taxon>
        <taxon>Paracoccus</taxon>
    </lineage>
</organism>
<protein>
    <submittedName>
        <fullName evidence="5">Sulfotransferase domain-containing protein</fullName>
    </submittedName>
</protein>
<dbReference type="Gene3D" id="3.40.50.300">
    <property type="entry name" value="P-loop containing nucleotide triphosphate hydrolases"/>
    <property type="match status" value="1"/>
</dbReference>
<gene>
    <name evidence="5" type="ORF">ACFOD7_00880</name>
</gene>